<dbReference type="InterPro" id="IPR002173">
    <property type="entry name" value="Carboh/pur_kinase_PfkB_CS"/>
</dbReference>
<dbReference type="Gene3D" id="3.40.1190.20">
    <property type="match status" value="1"/>
</dbReference>
<evidence type="ECO:0000256" key="2">
    <source>
        <dbReference type="ARBA" id="ARBA00022679"/>
    </source>
</evidence>
<evidence type="ECO:0000256" key="4">
    <source>
        <dbReference type="RuleBase" id="RU003704"/>
    </source>
</evidence>
<dbReference type="InterPro" id="IPR029056">
    <property type="entry name" value="Ribokinase-like"/>
</dbReference>
<dbReference type="SUPFAM" id="SSF53613">
    <property type="entry name" value="Ribokinase-like"/>
    <property type="match status" value="1"/>
</dbReference>
<evidence type="ECO:0000256" key="3">
    <source>
        <dbReference type="ARBA" id="ARBA00022777"/>
    </source>
</evidence>
<dbReference type="InterPro" id="IPR011611">
    <property type="entry name" value="PfkB_dom"/>
</dbReference>
<keyword evidence="2 4" id="KW-0808">Transferase</keyword>
<comment type="similarity">
    <text evidence="1 4">Belongs to the carbohydrate kinase PfkB family.</text>
</comment>
<evidence type="ECO:0000259" key="5">
    <source>
        <dbReference type="Pfam" id="PF00294"/>
    </source>
</evidence>
<dbReference type="CDD" id="cd01945">
    <property type="entry name" value="ribokinase_group_B"/>
    <property type="match status" value="1"/>
</dbReference>
<evidence type="ECO:0000256" key="1">
    <source>
        <dbReference type="ARBA" id="ARBA00010688"/>
    </source>
</evidence>
<dbReference type="GO" id="GO:0016301">
    <property type="term" value="F:kinase activity"/>
    <property type="evidence" value="ECO:0007669"/>
    <property type="project" value="UniProtKB-KW"/>
</dbReference>
<gene>
    <name evidence="6" type="ORF">HNQ36_003086</name>
</gene>
<dbReference type="PANTHER" id="PTHR10584:SF157">
    <property type="entry name" value="SULFOFRUCTOSE KINASE"/>
    <property type="match status" value="1"/>
</dbReference>
<dbReference type="PRINTS" id="PR00990">
    <property type="entry name" value="RIBOKINASE"/>
</dbReference>
<dbReference type="GO" id="GO:0005829">
    <property type="term" value="C:cytosol"/>
    <property type="evidence" value="ECO:0007669"/>
    <property type="project" value="TreeGrafter"/>
</dbReference>
<dbReference type="PANTHER" id="PTHR10584">
    <property type="entry name" value="SUGAR KINASE"/>
    <property type="match status" value="1"/>
</dbReference>
<accession>A0A840MZ06</accession>
<dbReference type="PROSITE" id="PS00584">
    <property type="entry name" value="PFKB_KINASES_2"/>
    <property type="match status" value="1"/>
</dbReference>
<dbReference type="Proteomes" id="UP000521227">
    <property type="component" value="Unassembled WGS sequence"/>
</dbReference>
<organism evidence="6 7">
    <name type="scientific">Afipia massiliensis</name>
    <dbReference type="NCBI Taxonomy" id="211460"/>
    <lineage>
        <taxon>Bacteria</taxon>
        <taxon>Pseudomonadati</taxon>
        <taxon>Pseudomonadota</taxon>
        <taxon>Alphaproteobacteria</taxon>
        <taxon>Hyphomicrobiales</taxon>
        <taxon>Nitrobacteraceae</taxon>
        <taxon>Afipia</taxon>
    </lineage>
</organism>
<evidence type="ECO:0000313" key="6">
    <source>
        <dbReference type="EMBL" id="MBB5053095.1"/>
    </source>
</evidence>
<dbReference type="InterPro" id="IPR002139">
    <property type="entry name" value="Ribo/fructo_kinase"/>
</dbReference>
<dbReference type="Pfam" id="PF00294">
    <property type="entry name" value="PfkB"/>
    <property type="match status" value="1"/>
</dbReference>
<sequence>MSVNIHNQARKKSPRIVCIGMPVRDLIFRVPEVPARGQKEYASEFVEVAGGNSPNAAISISRLGGRVLLSGPIGGALAASNATIEDQFRSEGIDTSGLVVVNDVVTPISSVLIDPSGERTIATFRDPKLWTVALPPSDTLLADCDAILIESRCAEFGTDVCAEAHRRGIPVVVDGDRMMSMREGLLQVSSHIIFSAEALHATAGESDDVTALRKIAKVTPALLGVTSGSKGVIWLDQQGEPKQMPAFPVHTVDTLGAGDAFHGAFTLAIAEGLALEAAMRFASATAALKCTRFGGAFGSPQRIEVEEFLSSNPVEAMV</sequence>
<dbReference type="EMBL" id="JACHIJ010000004">
    <property type="protein sequence ID" value="MBB5053095.1"/>
    <property type="molecule type" value="Genomic_DNA"/>
</dbReference>
<comment type="caution">
    <text evidence="6">The sequence shown here is derived from an EMBL/GenBank/DDBJ whole genome shotgun (WGS) entry which is preliminary data.</text>
</comment>
<reference evidence="6 7" key="1">
    <citation type="submission" date="2020-08" db="EMBL/GenBank/DDBJ databases">
        <title>Genomic Encyclopedia of Type Strains, Phase IV (KMG-IV): sequencing the most valuable type-strain genomes for metagenomic binning, comparative biology and taxonomic classification.</title>
        <authorList>
            <person name="Goeker M."/>
        </authorList>
    </citation>
    <scope>NUCLEOTIDE SEQUENCE [LARGE SCALE GENOMIC DNA]</scope>
    <source>
        <strain evidence="6 7">DSM 17498</strain>
    </source>
</reference>
<keyword evidence="3 4" id="KW-0418">Kinase</keyword>
<feature type="domain" description="Carbohydrate kinase PfkB" evidence="5">
    <location>
        <begin position="15"/>
        <end position="301"/>
    </location>
</feature>
<dbReference type="AlphaFoldDB" id="A0A840MZ06"/>
<dbReference type="GO" id="GO:0006796">
    <property type="term" value="P:phosphate-containing compound metabolic process"/>
    <property type="evidence" value="ECO:0007669"/>
    <property type="project" value="UniProtKB-ARBA"/>
</dbReference>
<name>A0A840MZ06_9BRAD</name>
<evidence type="ECO:0000313" key="7">
    <source>
        <dbReference type="Proteomes" id="UP000521227"/>
    </source>
</evidence>
<proteinExistence type="inferred from homology"/>
<protein>
    <submittedName>
        <fullName evidence="6">Sugar/nucleoside kinase (Ribokinase family)</fullName>
    </submittedName>
</protein>